<dbReference type="EMBL" id="AAHF01000005">
    <property type="protein sequence ID" value="EAL89966.1"/>
    <property type="molecule type" value="Genomic_DNA"/>
</dbReference>
<sequence>MRMRQPDTLLTMKGYWSPACPALIKRLLAYKICRNPDWLRITVGYTVDTFFARRESSALAQVDTPCCGQIPATLPPCRKICWELKEATEIITPVLEERQQRPRSSQEAKPATKTRKDSNVIMSLPV</sequence>
<keyword evidence="2" id="KW-0503">Monooxygenase</keyword>
<evidence type="ECO:0000313" key="2">
    <source>
        <dbReference type="EMBL" id="EAL89966.1"/>
    </source>
</evidence>
<proteinExistence type="predicted"/>
<protein>
    <submittedName>
        <fullName evidence="2">Cytochrome P450 monooxygenase, putative</fullName>
    </submittedName>
</protein>
<dbReference type="OrthoDB" id="1844152at2759"/>
<accession>Q4WP68</accession>
<evidence type="ECO:0000256" key="1">
    <source>
        <dbReference type="SAM" id="MobiDB-lite"/>
    </source>
</evidence>
<dbReference type="GO" id="GO:0004497">
    <property type="term" value="F:monooxygenase activity"/>
    <property type="evidence" value="ECO:0007669"/>
    <property type="project" value="UniProtKB-KW"/>
</dbReference>
<feature type="region of interest" description="Disordered" evidence="1">
    <location>
        <begin position="95"/>
        <end position="126"/>
    </location>
</feature>
<dbReference type="Proteomes" id="UP000002530">
    <property type="component" value="Unassembled WGS sequence"/>
</dbReference>
<keyword evidence="3" id="KW-1185">Reference proteome</keyword>
<name>Q4WP68_ASPFU</name>
<dbReference type="HOGENOM" id="CLU_1981165_0_0_1"/>
<gene>
    <name evidence="2" type="ORF">AFUA_4G08220</name>
</gene>
<dbReference type="VEuPathDB" id="FungiDB:Afu4g08220"/>
<dbReference type="GeneID" id="3509119"/>
<feature type="compositionally biased region" description="Basic and acidic residues" evidence="1">
    <location>
        <begin position="95"/>
        <end position="106"/>
    </location>
</feature>
<dbReference type="AlphaFoldDB" id="Q4WP68"/>
<dbReference type="KEGG" id="afm:AFUA_4G08220"/>
<dbReference type="RefSeq" id="XP_752004.1">
    <property type="nucleotide sequence ID" value="XM_746911.1"/>
</dbReference>
<keyword evidence="2" id="KW-0560">Oxidoreductase</keyword>
<organism evidence="2 3">
    <name type="scientific">Aspergillus fumigatus (strain ATCC MYA-4609 / CBS 101355 / FGSC A1100 / Af293)</name>
    <name type="common">Neosartorya fumigata</name>
    <dbReference type="NCBI Taxonomy" id="330879"/>
    <lineage>
        <taxon>Eukaryota</taxon>
        <taxon>Fungi</taxon>
        <taxon>Dikarya</taxon>
        <taxon>Ascomycota</taxon>
        <taxon>Pezizomycotina</taxon>
        <taxon>Eurotiomycetes</taxon>
        <taxon>Eurotiomycetidae</taxon>
        <taxon>Eurotiales</taxon>
        <taxon>Aspergillaceae</taxon>
        <taxon>Aspergillus</taxon>
        <taxon>Aspergillus subgen. Fumigati</taxon>
    </lineage>
</organism>
<evidence type="ECO:0000313" key="3">
    <source>
        <dbReference type="Proteomes" id="UP000002530"/>
    </source>
</evidence>
<dbReference type="InParanoid" id="Q4WP68"/>
<comment type="caution">
    <text evidence="2">The sequence shown here is derived from an EMBL/GenBank/DDBJ whole genome shotgun (WGS) entry which is preliminary data.</text>
</comment>
<reference evidence="2 3" key="1">
    <citation type="journal article" date="2005" name="Nature">
        <title>Genomic sequence of the pathogenic and allergenic filamentous fungus Aspergillus fumigatus.</title>
        <authorList>
            <person name="Nierman W.C."/>
            <person name="Pain A."/>
            <person name="Anderson M.J."/>
            <person name="Wortman J.R."/>
            <person name="Kim H.S."/>
            <person name="Arroyo J."/>
            <person name="Berriman M."/>
            <person name="Abe K."/>
            <person name="Archer D.B."/>
            <person name="Bermejo C."/>
            <person name="Bennett J."/>
            <person name="Bowyer P."/>
            <person name="Chen D."/>
            <person name="Collins M."/>
            <person name="Coulsen R."/>
            <person name="Davies R."/>
            <person name="Dyer P.S."/>
            <person name="Farman M."/>
            <person name="Fedorova N."/>
            <person name="Fedorova N."/>
            <person name="Feldblyum T.V."/>
            <person name="Fischer R."/>
            <person name="Fosker N."/>
            <person name="Fraser A."/>
            <person name="Garcia J.L."/>
            <person name="Garcia M.J."/>
            <person name="Goble A."/>
            <person name="Goldman G.H."/>
            <person name="Gomi K."/>
            <person name="Griffith-Jones S."/>
            <person name="Gwilliam R."/>
            <person name="Haas B."/>
            <person name="Haas H."/>
            <person name="Harris D."/>
            <person name="Horiuchi H."/>
            <person name="Huang J."/>
            <person name="Humphray S."/>
            <person name="Jimenez J."/>
            <person name="Keller N."/>
            <person name="Khouri H."/>
            <person name="Kitamoto K."/>
            <person name="Kobayashi T."/>
            <person name="Konzack S."/>
            <person name="Kulkarni R."/>
            <person name="Kumagai T."/>
            <person name="Lafon A."/>
            <person name="Latge J.P."/>
            <person name="Li W."/>
            <person name="Lord A."/>
            <person name="Lu C."/>
            <person name="Majoros W.H."/>
            <person name="May G.S."/>
            <person name="Miller B.L."/>
            <person name="Mohamoud Y."/>
            <person name="Molina M."/>
            <person name="Monod M."/>
            <person name="Mouyna I."/>
            <person name="Mulligan S."/>
            <person name="Murphy L."/>
            <person name="O'Neil S."/>
            <person name="Paulsen I."/>
            <person name="Penalva M.A."/>
            <person name="Pertea M."/>
            <person name="Price C."/>
            <person name="Pritchard B.L."/>
            <person name="Quail M.A."/>
            <person name="Rabbinowitsch E."/>
            <person name="Rawlins N."/>
            <person name="Rajandream M.A."/>
            <person name="Reichard U."/>
            <person name="Renauld H."/>
            <person name="Robson G.D."/>
            <person name="Rodriguez de Cordoba S."/>
            <person name="Rodriguez-Pena J.M."/>
            <person name="Ronning C.M."/>
            <person name="Rutter S."/>
            <person name="Salzberg S.L."/>
            <person name="Sanchez M."/>
            <person name="Sanchez-Ferrero J.C."/>
            <person name="Saunders D."/>
            <person name="Seeger K."/>
            <person name="Squares R."/>
            <person name="Squares S."/>
            <person name="Takeuchi M."/>
            <person name="Tekaia F."/>
            <person name="Turner G."/>
            <person name="Vazquez de Aldana C.R."/>
            <person name="Weidman J."/>
            <person name="White O."/>
            <person name="Woodward J."/>
            <person name="Yu J.H."/>
            <person name="Fraser C."/>
            <person name="Galagan J.E."/>
            <person name="Asai K."/>
            <person name="Machida M."/>
            <person name="Hall N."/>
            <person name="Barrell B."/>
            <person name="Denning D.W."/>
        </authorList>
    </citation>
    <scope>NUCLEOTIDE SEQUENCE [LARGE SCALE GENOMIC DNA]</scope>
    <source>
        <strain evidence="2 3">Af293</strain>
    </source>
</reference>